<dbReference type="InterPro" id="IPR037820">
    <property type="entry name" value="GH94N_NdvB"/>
</dbReference>
<dbReference type="EMBL" id="QMAP01000007">
    <property type="protein sequence ID" value="RXI48271.1"/>
    <property type="molecule type" value="Genomic_DNA"/>
</dbReference>
<dbReference type="InterPro" id="IPR052047">
    <property type="entry name" value="GH94_Enzymes"/>
</dbReference>
<sequence>MSSINYFNRKVNKMDYLIFEEECPNNTTVFRCKYKLKNTLDKSYKDILEGYTYLNHEFKNKGKIIPAGDWLLDNLYLIEREYKDIKNDIREMYYRNIPNIKSGYMKCYPRIYYIAKKIVKQTNGKLTKKNVENYIEDFQKHTVLTSSELWSLPTMLKIACINNTSKIVKEMVYVQKEKTRGEKLVETLVENIKDQNAINEITSRDETFSIYFVEALIKGIRNNAIENETIYNWINENLEMEDKNMKDVVLVEHRSQAFLKMILGSSITSIREIGTLNWNTSFEKLSKLENILKNDPADVYRNMDFKSKDYYRSKIENIAKKTSLGEGFIARKAIECAKEKKEEKDKPYLNHVGYYIIDDGINCLKEKLNYKDIGINRIKSLNLEKKTNYYIGFIRIVTIILSVLVSYYNLYKNYAPLWKCFLGVLILIIPISEIIISILNWSINNYLEPDFIPKIEFKKDIPKEYSTMVVIPTLVNSQKRVSELMEDLEVYYLANNSENIYYGILADFKDSNEQEEEGEDEINKFALEEAKRLNKKYSKNGKDIFYFFNRYRKFNEKEGVWLGWERKRGKLEEFNHLIRGDRETSYNVISGDIENLYEVKYIITLDADTQLPMGTAKKLIGSMAHSLNIPYIDHKSKKVLRGYGLMQPRIGVGVLSGNKTLFSKIFSGETGIDTYTCAVSDIYQDLFGEGIFTGKGIYHIDTFNYMLKDEIPENSVLSHDLLEGSYVRTALVTDLELIDGYPAYYNASSKRLHRWVRGDWQLLPWIFKKNSLNKLSIWKMKDNLRRSLLTPSIIILVILSLILFPKPKMWLAIAFISFLTPVLFNISEITNLSLKEISIMRRMESWKMSLIQFFLVFSFLPYKSYVMVDAIIRSLYRVFISKKNLLEWQTAADVEAKSGKSIKDHIKTMWIGSFIAVIISLVAFYQSINLGLVLLPSCIIWFFSPWIAYYISKDIPQDLYKLNKHEEILLRRFSRKIWSYFEDFGEEDSNWLAPDNYQEDPEKGVAYRTSPTNIGMGLIACISALDLGYINLKQCIYKVENIIKSMNDLEKHQGHFYNWYDTKSKKPLNPKYISTVDSGNLISYLWLVENTFHEFLKEPFVNIRNISKGIVDLLILSIEEIEEKNEDYLNNKERLDTFQGDIFYLIKILKELEVEAYSLIKEKDNLYWNEKLYKTVKTFLEDFNSIFPWIEIIEEDKITESSDDDIMRKLSNLVTECSIENFQEVILEINNDLKNSKEKYAKKLKSYIEKSNDEIRILKDNILNIIKKLNSISEQMNFKMLFDEERALFTIGYNVEKDCLDNCYYDLLASEARQASFITIAKGDIPYNHWFNLGRSISAIKGRKGLVSWSGTMFEYLMPLLIMKSYPNTLLQETYKFVVESQKKYGDENNVPWGISESGFYAFDVNLNYQYKAFGVPGIGLKRGLERELVISPYSTFMALNVNCKSSIDNLKRIIDMGAEGRYGLYEAIDFTKNRTPKDNDFKIVKSFMVHHQGMSLMALNNILNNFILQRRFHRDSRVKSVELLLQEKVPKTIVYKREENYEDNISIKERNISFIRKFGIEKDQVPQCHFLSNGNYDLMITNRGSGYSKREDVFLNRWREDVTNDNLGMFVYIKDIKSREYWSNFYQPCKKDMKDYEVSFSVDKAKFERVDHKIKTTTEICVSNEENGEIRKVSITNNSEEDKILEITSYFEVVLNKYDADLVHPSFSNLFINTEFVEEPLCILANRRKRSVKDKELWIVQALLTDEKVVGNIQYETNRAKFIGRCNDLDRPEVIENDKLLTNTVGAVLDPIISMRVRVKIPAKESCELSYIMAICNERQEAIRIAEKYKQRDNVERIFELAWTYSQIESRYLGVKSHTVNKYQELASNIIYSNESIKQREEYVKNIRKNQIDLWKYGISGDIPIVSIVINKLEDISSIKDILKAHEYWNLKGLEVDLLIINLEKSSYEQELQISIKDIIFTSHLRNREYVSGGVFLYNKATMEEEDIEFVISISRLVIYCEDETLLNEPKKNKKLIEKNEKIKDNKNLKYKEGKFKFETPELEYFNGFGGFKKDSYEYIIVLDNYKNTPAPWINVISNGNFGFHISENGVSYTWYKNSRENKITPWSNDWIKDNQGEFIYLKDEETDNIWSISPKPKRNSGKYIIEHGFGYSTYRNKSFGIIGEMTSFVPLEDNVKVILVNLKNDTNIKRELSVTYYTQLTLGVVPQHTSRYISTYKNEDYDYIYAKNPYNTYFGDLTAYCKVFGGEEVSYTGDRMEFIGVNGSLEDPNGLKSEKLSNNLGSGMDPCIAINEKITLNPGEAKSVFILLGEEDNIEKINSLIEKYNEENIILKEFESVKNYWQETLTQIQIETPDKSMDIMVNKWLLYQVISCRFWARTGFYQSGGAFGFRDQLQDSISISYVRPEITRKHILYSASRQFLEGDVQHWWHPVVESGIRTRFSDDLLWLPYVTIQYIKNTGDYEILNETINYLEDEPLKEGEDERYTISEVSKNKGSLYEHCIKAIDKSLKFGENNIPLMGSGDWNDGMSTVGNKGKGESVWLGWFIYNILNEFSTICSKKEDFEREKYYNKTKKFIIENIEKNAWDGKWYRRAYFDDGKVLGSAENEECQIDSLSQSWAVISEGGNKDRAVEAMLSAEEHLVKYDKGIVKLLTPAFNASDLEPGYIKGYVPGVRENGGQYTHGAIWYILALAKLGYGEKAWKIFNMINPINHTLSNLNCNIYKVEPYVMTADVYTVEPNVGRGGWSWYTGAAGWMYTTALNGILGFNLHLDKGFSIKPNIPNDWNKFKIIYKKNNCKYNITVERQGKEEMYLNNELIKDGIIPFFQQGEYEVKVFIK</sequence>
<feature type="coiled-coil region" evidence="3">
    <location>
        <begin position="1111"/>
        <end position="1138"/>
    </location>
</feature>
<evidence type="ECO:0000256" key="2">
    <source>
        <dbReference type="ARBA" id="ARBA00022679"/>
    </source>
</evidence>
<dbReference type="GO" id="GO:0016757">
    <property type="term" value="F:glycosyltransferase activity"/>
    <property type="evidence" value="ECO:0007669"/>
    <property type="project" value="UniProtKB-KW"/>
</dbReference>
<dbReference type="PANTHER" id="PTHR37469:SF2">
    <property type="entry name" value="CELLOBIONIC ACID PHOSPHORYLASE"/>
    <property type="match status" value="1"/>
</dbReference>
<feature type="transmembrane region" description="Helical" evidence="4">
    <location>
        <begin position="908"/>
        <end position="925"/>
    </location>
</feature>
<dbReference type="InterPro" id="IPR033432">
    <property type="entry name" value="GH94_catalytic"/>
</dbReference>
<dbReference type="Gene3D" id="2.70.98.40">
    <property type="entry name" value="Glycoside hydrolase, family 65, N-terminal domain"/>
    <property type="match status" value="2"/>
</dbReference>
<dbReference type="Gene3D" id="1.50.10.140">
    <property type="match status" value="2"/>
</dbReference>
<dbReference type="Pfam" id="PF06165">
    <property type="entry name" value="GH94_b-supersand"/>
    <property type="match status" value="2"/>
</dbReference>
<dbReference type="Pfam" id="PF17167">
    <property type="entry name" value="Glyco_hydro_94"/>
    <property type="match status" value="1"/>
</dbReference>
<feature type="domain" description="Glycosyl hydrolase 94 supersandwich" evidence="5">
    <location>
        <begin position="1556"/>
        <end position="1832"/>
    </location>
</feature>
<feature type="transmembrane region" description="Helical" evidence="4">
    <location>
        <begin position="788"/>
        <end position="804"/>
    </location>
</feature>
<evidence type="ECO:0000313" key="8">
    <source>
        <dbReference type="EMBL" id="RXI48271.1"/>
    </source>
</evidence>
<keyword evidence="4" id="KW-0812">Transmembrane</keyword>
<keyword evidence="4" id="KW-0472">Membrane</keyword>
<evidence type="ECO:0000259" key="7">
    <source>
        <dbReference type="Pfam" id="PF17167"/>
    </source>
</evidence>
<organism evidence="8 9">
    <name type="scientific">Clostridium tetani</name>
    <dbReference type="NCBI Taxonomy" id="1513"/>
    <lineage>
        <taxon>Bacteria</taxon>
        <taxon>Bacillati</taxon>
        <taxon>Bacillota</taxon>
        <taxon>Clostridia</taxon>
        <taxon>Eubacteriales</taxon>
        <taxon>Clostridiaceae</taxon>
        <taxon>Clostridium</taxon>
    </lineage>
</organism>
<feature type="transmembrane region" description="Helical" evidence="4">
    <location>
        <begin position="810"/>
        <end position="829"/>
    </location>
</feature>
<dbReference type="GO" id="GO:0030246">
    <property type="term" value="F:carbohydrate binding"/>
    <property type="evidence" value="ECO:0007669"/>
    <property type="project" value="InterPro"/>
</dbReference>
<evidence type="ECO:0000259" key="5">
    <source>
        <dbReference type="Pfam" id="PF06165"/>
    </source>
</evidence>
<name>A0A4Q0VCA4_CLOTA</name>
<feature type="coiled-coil region" evidence="3">
    <location>
        <begin position="1219"/>
        <end position="1268"/>
    </location>
</feature>
<proteinExistence type="predicted"/>
<keyword evidence="4" id="KW-1133">Transmembrane helix</keyword>
<dbReference type="SUPFAM" id="SSF48208">
    <property type="entry name" value="Six-hairpin glycosidases"/>
    <property type="match status" value="1"/>
</dbReference>
<keyword evidence="2" id="KW-0808">Transferase</keyword>
<dbReference type="Gene3D" id="2.60.420.10">
    <property type="entry name" value="Maltose phosphorylase, domain 3"/>
    <property type="match status" value="1"/>
</dbReference>
<accession>A0A4Q0VCA4</accession>
<dbReference type="InterPro" id="IPR012341">
    <property type="entry name" value="6hp_glycosidase-like_sf"/>
</dbReference>
<evidence type="ECO:0000313" key="9">
    <source>
        <dbReference type="Proteomes" id="UP000290921"/>
    </source>
</evidence>
<feature type="domain" description="Glycosyl hydrolase 94 catalytic" evidence="7">
    <location>
        <begin position="2342"/>
        <end position="2766"/>
    </location>
</feature>
<dbReference type="InterPro" id="IPR008928">
    <property type="entry name" value="6-hairpin_glycosidase_sf"/>
</dbReference>
<keyword evidence="1" id="KW-0328">Glycosyltransferase</keyword>
<feature type="domain" description="Glycosyl hydrolase 94 supersandwich" evidence="5">
    <location>
        <begin position="2059"/>
        <end position="2328"/>
    </location>
</feature>
<protein>
    <submittedName>
        <fullName evidence="8">Cyclic beta 1-2 glucan synthetase</fullName>
    </submittedName>
</protein>
<dbReference type="InterPro" id="IPR011013">
    <property type="entry name" value="Gal_mutarotase_sf_dom"/>
</dbReference>
<evidence type="ECO:0000256" key="3">
    <source>
        <dbReference type="SAM" id="Coils"/>
    </source>
</evidence>
<reference evidence="8 9" key="1">
    <citation type="submission" date="2018-06" db="EMBL/GenBank/DDBJ databases">
        <title>Genome conservation of Clostridium tetani.</title>
        <authorList>
            <person name="Bruggemann H."/>
            <person name="Popoff M.R."/>
        </authorList>
    </citation>
    <scope>NUCLEOTIDE SEQUENCE [LARGE SCALE GENOMIC DNA]</scope>
    <source>
        <strain evidence="8 9">2017.061</strain>
    </source>
</reference>
<feature type="transmembrane region" description="Helical" evidence="4">
    <location>
        <begin position="389"/>
        <end position="410"/>
    </location>
</feature>
<gene>
    <name evidence="8" type="ORF">DP130_09265</name>
</gene>
<dbReference type="InterPro" id="IPR010383">
    <property type="entry name" value="Glyco_hydrolase_94_b-supersand"/>
</dbReference>
<comment type="caution">
    <text evidence="8">The sequence shown here is derived from an EMBL/GenBank/DDBJ whole genome shotgun (WGS) entry which is preliminary data.</text>
</comment>
<feature type="transmembrane region" description="Helical" evidence="4">
    <location>
        <begin position="850"/>
        <end position="872"/>
    </location>
</feature>
<dbReference type="CDD" id="cd11753">
    <property type="entry name" value="GH94N_ChvB_NdvB_2_like"/>
    <property type="match status" value="1"/>
</dbReference>
<dbReference type="CDD" id="cd11756">
    <property type="entry name" value="GH94N_ChvB_NdvB_1_like"/>
    <property type="match status" value="1"/>
</dbReference>
<feature type="transmembrane region" description="Helical" evidence="4">
    <location>
        <begin position="932"/>
        <end position="951"/>
    </location>
</feature>
<dbReference type="InterPro" id="IPR019282">
    <property type="entry name" value="Glycoamylase-like_cons_dom"/>
</dbReference>
<evidence type="ECO:0000259" key="6">
    <source>
        <dbReference type="Pfam" id="PF10091"/>
    </source>
</evidence>
<dbReference type="PANTHER" id="PTHR37469">
    <property type="entry name" value="CELLOBIONIC ACID PHOSPHORYLASE-RELATED"/>
    <property type="match status" value="1"/>
</dbReference>
<dbReference type="Proteomes" id="UP000290921">
    <property type="component" value="Unassembled WGS sequence"/>
</dbReference>
<dbReference type="InterPro" id="IPR037018">
    <property type="entry name" value="GH65_N"/>
</dbReference>
<dbReference type="Pfam" id="PF10091">
    <property type="entry name" value="Glycoamylase"/>
    <property type="match status" value="1"/>
</dbReference>
<feature type="domain" description="Glycoamylase-like" evidence="6">
    <location>
        <begin position="1304"/>
        <end position="1515"/>
    </location>
</feature>
<evidence type="ECO:0000256" key="1">
    <source>
        <dbReference type="ARBA" id="ARBA00022676"/>
    </source>
</evidence>
<dbReference type="GO" id="GO:0005975">
    <property type="term" value="P:carbohydrate metabolic process"/>
    <property type="evidence" value="ECO:0007669"/>
    <property type="project" value="InterPro"/>
</dbReference>
<dbReference type="InterPro" id="IPR037824">
    <property type="entry name" value="GH94N_2_NdvB"/>
</dbReference>
<evidence type="ECO:0000256" key="4">
    <source>
        <dbReference type="SAM" id="Phobius"/>
    </source>
</evidence>
<keyword evidence="3" id="KW-0175">Coiled coil</keyword>
<feature type="transmembrane region" description="Helical" evidence="4">
    <location>
        <begin position="416"/>
        <end position="439"/>
    </location>
</feature>
<dbReference type="Gene3D" id="1.50.10.10">
    <property type="match status" value="1"/>
</dbReference>
<dbReference type="SUPFAM" id="SSF74650">
    <property type="entry name" value="Galactose mutarotase-like"/>
    <property type="match status" value="2"/>
</dbReference>
<dbReference type="SMART" id="SM01068">
    <property type="entry name" value="CBM_X"/>
    <property type="match status" value="2"/>
</dbReference>